<dbReference type="CDD" id="cd06567">
    <property type="entry name" value="Peptidase_S41"/>
    <property type="match status" value="1"/>
</dbReference>
<dbReference type="InterPro" id="IPR036034">
    <property type="entry name" value="PDZ_sf"/>
</dbReference>
<dbReference type="EMBL" id="LUKE01000006">
    <property type="protein sequence ID" value="KYG61660.1"/>
    <property type="molecule type" value="Genomic_DNA"/>
</dbReference>
<dbReference type="GO" id="GO:0004175">
    <property type="term" value="F:endopeptidase activity"/>
    <property type="evidence" value="ECO:0007669"/>
    <property type="project" value="TreeGrafter"/>
</dbReference>
<dbReference type="PANTHER" id="PTHR32060">
    <property type="entry name" value="TAIL-SPECIFIC PROTEASE"/>
    <property type="match status" value="1"/>
</dbReference>
<dbReference type="InterPro" id="IPR029045">
    <property type="entry name" value="ClpP/crotonase-like_dom_sf"/>
</dbReference>
<proteinExistence type="predicted"/>
<dbReference type="InterPro" id="IPR005151">
    <property type="entry name" value="Tail-specific_protease"/>
</dbReference>
<dbReference type="Gene3D" id="3.90.226.10">
    <property type="entry name" value="2-enoyl-CoA Hydratase, Chain A, domain 1"/>
    <property type="match status" value="1"/>
</dbReference>
<dbReference type="RefSeq" id="WP_061836742.1">
    <property type="nucleotide sequence ID" value="NZ_LUKE01000006.1"/>
</dbReference>
<evidence type="ECO:0000259" key="1">
    <source>
        <dbReference type="SMART" id="SM00245"/>
    </source>
</evidence>
<reference evidence="2 3" key="1">
    <citation type="submission" date="2016-03" db="EMBL/GenBank/DDBJ databases">
        <authorList>
            <person name="Ploux O."/>
        </authorList>
    </citation>
    <scope>NUCLEOTIDE SEQUENCE [LARGE SCALE GENOMIC DNA]</scope>
    <source>
        <strain evidence="2 3">R0</strain>
    </source>
</reference>
<organism evidence="2 3">
    <name type="scientific">Bdellovibrio bacteriovorus</name>
    <dbReference type="NCBI Taxonomy" id="959"/>
    <lineage>
        <taxon>Bacteria</taxon>
        <taxon>Pseudomonadati</taxon>
        <taxon>Bdellovibrionota</taxon>
        <taxon>Bdellovibrionia</taxon>
        <taxon>Bdellovibrionales</taxon>
        <taxon>Pseudobdellovibrionaceae</taxon>
        <taxon>Bdellovibrio</taxon>
    </lineage>
</organism>
<dbReference type="Gene3D" id="2.30.42.10">
    <property type="match status" value="1"/>
</dbReference>
<feature type="domain" description="Tail specific protease" evidence="1">
    <location>
        <begin position="165"/>
        <end position="381"/>
    </location>
</feature>
<dbReference type="GO" id="GO:0008236">
    <property type="term" value="F:serine-type peptidase activity"/>
    <property type="evidence" value="ECO:0007669"/>
    <property type="project" value="InterPro"/>
</dbReference>
<dbReference type="SUPFAM" id="SSF50156">
    <property type="entry name" value="PDZ domain-like"/>
    <property type="match status" value="1"/>
</dbReference>
<dbReference type="GO" id="GO:0006508">
    <property type="term" value="P:proteolysis"/>
    <property type="evidence" value="ECO:0007669"/>
    <property type="project" value="UniProtKB-KW"/>
</dbReference>
<evidence type="ECO:0000313" key="2">
    <source>
        <dbReference type="EMBL" id="KYG61660.1"/>
    </source>
</evidence>
<dbReference type="InterPro" id="IPR041489">
    <property type="entry name" value="PDZ_6"/>
</dbReference>
<dbReference type="Proteomes" id="UP000075320">
    <property type="component" value="Unassembled WGS sequence"/>
</dbReference>
<dbReference type="SMART" id="SM00245">
    <property type="entry name" value="TSPc"/>
    <property type="match status" value="1"/>
</dbReference>
<comment type="caution">
    <text evidence="2">The sequence shown here is derived from an EMBL/GenBank/DDBJ whole genome shotgun (WGS) entry which is preliminary data.</text>
</comment>
<dbReference type="GO" id="GO:0030288">
    <property type="term" value="C:outer membrane-bounded periplasmic space"/>
    <property type="evidence" value="ECO:0007669"/>
    <property type="project" value="TreeGrafter"/>
</dbReference>
<dbReference type="GO" id="GO:0007165">
    <property type="term" value="P:signal transduction"/>
    <property type="evidence" value="ECO:0007669"/>
    <property type="project" value="TreeGrafter"/>
</dbReference>
<name>A0A150WFB4_BDEBC</name>
<keyword evidence="2" id="KW-0645">Protease</keyword>
<dbReference type="OrthoDB" id="2327485at2"/>
<accession>A0A150WFB4</accession>
<dbReference type="Pfam" id="PF17820">
    <property type="entry name" value="PDZ_6"/>
    <property type="match status" value="1"/>
</dbReference>
<sequence length="400" mass="45200">MKKILAILFFFGCAVGAYFFGVEKAFVNPYPAVCNLVAQKIFLEDEPVKKWHRICLRRQRLVTPYSPRKLVIKDINNVLGLLNVSHLEVFDSAAVKSIWVGESKETGLETDFVDSELVVFKIHPKSPAEKAGFKKGDVITTINGEQPNPWEAQSVAGVYIVQRHQEKIPIKIKTETIQRFEQITFSNFNKDVVIHIPSFQARFFSDEKLQEISEKMAGARRVVVDLRGNSGGNFVAGLRFLSTMICKPSEVGRLVRTRAEKKTSLEMPDDLRDEKQIEVLNSHYEVLLKTFPQKSCYRGELRVLVDGKSASVAEMVGQALKEFRQAKLLGNVSRGQLLVGVWYPLDEVGPGVQISIPEAYYISAQKHRIEGHGVDLDKVLYYDLDELQAGQDTWIKKALD</sequence>
<keyword evidence="2" id="KW-0378">Hydrolase</keyword>
<gene>
    <name evidence="2" type="ORF">AZI86_18365</name>
</gene>
<evidence type="ECO:0000313" key="3">
    <source>
        <dbReference type="Proteomes" id="UP000075320"/>
    </source>
</evidence>
<dbReference type="Pfam" id="PF03572">
    <property type="entry name" value="Peptidase_S41"/>
    <property type="match status" value="1"/>
</dbReference>
<protein>
    <submittedName>
        <fullName evidence="2">Carboxy-terminal processing protease</fullName>
    </submittedName>
</protein>
<keyword evidence="3" id="KW-1185">Reference proteome</keyword>
<dbReference type="AlphaFoldDB" id="A0A150WFB4"/>
<dbReference type="SUPFAM" id="SSF52096">
    <property type="entry name" value="ClpP/crotonase"/>
    <property type="match status" value="1"/>
</dbReference>
<dbReference type="PANTHER" id="PTHR32060:SF30">
    <property type="entry name" value="CARBOXY-TERMINAL PROCESSING PROTEASE CTPA"/>
    <property type="match status" value="1"/>
</dbReference>